<accession>A0ABS2SQ95</accession>
<gene>
    <name evidence="2" type="ORF">JOC54_000407</name>
</gene>
<evidence type="ECO:0008006" key="4">
    <source>
        <dbReference type="Google" id="ProtNLM"/>
    </source>
</evidence>
<dbReference type="InterPro" id="IPR021598">
    <property type="entry name" value="DUF3221"/>
</dbReference>
<sequence>MKKWLFLMSLLFLGSCQSVPFGLNENTGGDAFTTYEYEPFSGFVSDVYESSALINIDHGLIDFSNMPSEIEVGDRVRISFNGDIAESFPAQADGTRSEIVSPPAPEGASYSEKEAIQQALKQAEEFPPGDEFLDYRYTTFTNYLAENDVWEISLHIFGEEDERVFQIGGDEEMETDWGYLSAKDEHFASIFTERDGLVQFTNLTIEAAIGDRIHVDYDATTRSLPPQANGSNAKLVPAETVDGASLSEKEAIQAALEIAQNQSGSENPLLYITAANYLDWEDSWGISLSDFYTDEAHYLLINSEGQDKRANRDCETHPLTDFAPTCFTGFVTENQLISDGINGLISFSGLNHSIEIGDRIDVVYFLVRESYPASSDAHFSKIITPPKPEGASLSEKEAIQTAIARYREHDPKTDFPPIITFTSYRESDDVWEITIEDERYEIE</sequence>
<organism evidence="2 3">
    <name type="scientific">Shouchella xiaoxiensis</name>
    <dbReference type="NCBI Taxonomy" id="766895"/>
    <lineage>
        <taxon>Bacteria</taxon>
        <taxon>Bacillati</taxon>
        <taxon>Bacillota</taxon>
        <taxon>Bacilli</taxon>
        <taxon>Bacillales</taxon>
        <taxon>Bacillaceae</taxon>
        <taxon>Shouchella</taxon>
    </lineage>
</organism>
<name>A0ABS2SQ95_9BACI</name>
<dbReference type="PROSITE" id="PS51257">
    <property type="entry name" value="PROKAR_LIPOPROTEIN"/>
    <property type="match status" value="1"/>
</dbReference>
<reference evidence="2" key="1">
    <citation type="submission" date="2021-01" db="EMBL/GenBank/DDBJ databases">
        <title>Genomic Encyclopedia of Type Strains, Phase IV (KMG-IV): sequencing the most valuable type-strain genomes for metagenomic binning, comparative biology and taxonomic classification.</title>
        <authorList>
            <person name="Goeker M."/>
        </authorList>
    </citation>
    <scope>NUCLEOTIDE SEQUENCE</scope>
    <source>
        <strain evidence="2">DSM 21943</strain>
    </source>
</reference>
<feature type="chain" id="PRO_5045088287" description="Lipoprotein" evidence="1">
    <location>
        <begin position="19"/>
        <end position="443"/>
    </location>
</feature>
<dbReference type="EMBL" id="JAFBCV010000001">
    <property type="protein sequence ID" value="MBM7837176.1"/>
    <property type="molecule type" value="Genomic_DNA"/>
</dbReference>
<evidence type="ECO:0000313" key="3">
    <source>
        <dbReference type="Proteomes" id="UP001179280"/>
    </source>
</evidence>
<keyword evidence="1" id="KW-0732">Signal</keyword>
<feature type="signal peptide" evidence="1">
    <location>
        <begin position="1"/>
        <end position="18"/>
    </location>
</feature>
<dbReference type="Proteomes" id="UP001179280">
    <property type="component" value="Unassembled WGS sequence"/>
</dbReference>
<evidence type="ECO:0000256" key="1">
    <source>
        <dbReference type="SAM" id="SignalP"/>
    </source>
</evidence>
<keyword evidence="3" id="KW-1185">Reference proteome</keyword>
<protein>
    <recommendedName>
        <fullName evidence="4">Lipoprotein</fullName>
    </recommendedName>
</protein>
<proteinExistence type="predicted"/>
<dbReference type="RefSeq" id="WP_204464039.1">
    <property type="nucleotide sequence ID" value="NZ_JAFBCV010000001.1"/>
</dbReference>
<evidence type="ECO:0000313" key="2">
    <source>
        <dbReference type="EMBL" id="MBM7837176.1"/>
    </source>
</evidence>
<comment type="caution">
    <text evidence="2">The sequence shown here is derived from an EMBL/GenBank/DDBJ whole genome shotgun (WGS) entry which is preliminary data.</text>
</comment>
<dbReference type="Pfam" id="PF11518">
    <property type="entry name" value="DUF3221"/>
    <property type="match status" value="1"/>
</dbReference>